<feature type="compositionally biased region" description="Acidic residues" evidence="3">
    <location>
        <begin position="284"/>
        <end position="300"/>
    </location>
</feature>
<keyword evidence="4" id="KW-1133">Transmembrane helix</keyword>
<protein>
    <recommendedName>
        <fullName evidence="5">SUEL-type lectin domain-containing protein</fullName>
    </recommendedName>
</protein>
<evidence type="ECO:0000256" key="1">
    <source>
        <dbReference type="ARBA" id="ARBA00022734"/>
    </source>
</evidence>
<keyword evidence="4" id="KW-0812">Transmembrane</keyword>
<keyword evidence="4" id="KW-0472">Membrane</keyword>
<gene>
    <name evidence="6" type="ORF">AFUS01_LOCUS5789</name>
</gene>
<dbReference type="InterPro" id="IPR000922">
    <property type="entry name" value="Lectin_gal-bd_dom"/>
</dbReference>
<dbReference type="CDD" id="cd22829">
    <property type="entry name" value="Gal_Rha_Lectin_EVA1_EVA1C_rpt2"/>
    <property type="match status" value="1"/>
</dbReference>
<dbReference type="CDD" id="cd22828">
    <property type="entry name" value="Gal_Rha_Lectin_EVA1_EVA1C_rpt1"/>
    <property type="match status" value="1"/>
</dbReference>
<dbReference type="FunFam" id="2.60.120.740:FF:000003">
    <property type="entry name" value="Protein eva-1 homolog C"/>
    <property type="match status" value="1"/>
</dbReference>
<feature type="compositionally biased region" description="Low complexity" evidence="3">
    <location>
        <begin position="359"/>
        <end position="385"/>
    </location>
</feature>
<evidence type="ECO:0000256" key="3">
    <source>
        <dbReference type="SAM" id="MobiDB-lite"/>
    </source>
</evidence>
<dbReference type="AlphaFoldDB" id="A0A8J2NRY7"/>
<dbReference type="GO" id="GO:0030246">
    <property type="term" value="F:carbohydrate binding"/>
    <property type="evidence" value="ECO:0007669"/>
    <property type="project" value="UniProtKB-KW"/>
</dbReference>
<evidence type="ECO:0000256" key="2">
    <source>
        <dbReference type="ARBA" id="ARBA00022737"/>
    </source>
</evidence>
<feature type="transmembrane region" description="Helical" evidence="4">
    <location>
        <begin position="7"/>
        <end position="27"/>
    </location>
</feature>
<organism evidence="6 7">
    <name type="scientific">Allacma fusca</name>
    <dbReference type="NCBI Taxonomy" id="39272"/>
    <lineage>
        <taxon>Eukaryota</taxon>
        <taxon>Metazoa</taxon>
        <taxon>Ecdysozoa</taxon>
        <taxon>Arthropoda</taxon>
        <taxon>Hexapoda</taxon>
        <taxon>Collembola</taxon>
        <taxon>Symphypleona</taxon>
        <taxon>Sminthuridae</taxon>
        <taxon>Allacma</taxon>
    </lineage>
</organism>
<sequence length="476" mass="51744">MLWQQVCSVLLLHISIICYLLLIPFILCCGLGAKNVTPSRPLVHQNPVALLSGTLRTYQKASCDESWMSLRCPTGTTISVQLAQYGKSSRLPSLCHSASSSHSDLDSRSLDPSSSNTTCQWPAAIQYSLLQTVVGLCQKKTSCKFQTSPRTFGGDPCPGTRKYVEVAYKCRPSEFKSVIGCEDEVIQLKCNRSSRLAIYSANYGRTEYESVQCPQPNGVPEESCLSSFATETVMQMCHGKRKCALNADPATFGNPCKPESRMYLKVIHTCVPRKVLQEKYQGEPEPDEMFEVDEPEDDGVDSSVIEQPSIYSPDHSKGWPQPKNSTSTGRNSLSQASEFLNPEGSNASEKMLGPKDENSQLSSSSSVSSSVSHTGNGSSSTDSNNPASHAGVRIIHLVSQGINAYDFVTKNPEKFYSYVAISTTSVLVLLILVIVVKIAVQRRRRRSGNNGNNQTGASTKASSNPSTSAEAPASYC</sequence>
<evidence type="ECO:0000259" key="5">
    <source>
        <dbReference type="PROSITE" id="PS50228"/>
    </source>
</evidence>
<evidence type="ECO:0000256" key="4">
    <source>
        <dbReference type="SAM" id="Phobius"/>
    </source>
</evidence>
<feature type="region of interest" description="Disordered" evidence="3">
    <location>
        <begin position="281"/>
        <end position="387"/>
    </location>
</feature>
<name>A0A8J2NRY7_9HEXA</name>
<feature type="domain" description="SUEL-type lectin" evidence="5">
    <location>
        <begin position="62"/>
        <end position="171"/>
    </location>
</feature>
<dbReference type="OrthoDB" id="5970528at2759"/>
<evidence type="ECO:0000313" key="6">
    <source>
        <dbReference type="EMBL" id="CAG7716267.1"/>
    </source>
</evidence>
<keyword evidence="1" id="KW-0430">Lectin</keyword>
<accession>A0A8J2NRY7</accession>
<proteinExistence type="predicted"/>
<dbReference type="Pfam" id="PF02140">
    <property type="entry name" value="SUEL_Lectin"/>
    <property type="match status" value="2"/>
</dbReference>
<dbReference type="PANTHER" id="PTHR46780">
    <property type="entry name" value="PROTEIN EVA-1"/>
    <property type="match status" value="1"/>
</dbReference>
<feature type="transmembrane region" description="Helical" evidence="4">
    <location>
        <begin position="415"/>
        <end position="440"/>
    </location>
</feature>
<keyword evidence="2" id="KW-0677">Repeat</keyword>
<feature type="region of interest" description="Disordered" evidence="3">
    <location>
        <begin position="444"/>
        <end position="476"/>
    </location>
</feature>
<keyword evidence="7" id="KW-1185">Reference proteome</keyword>
<feature type="domain" description="SUEL-type lectin" evidence="5">
    <location>
        <begin position="180"/>
        <end position="271"/>
    </location>
</feature>
<dbReference type="PROSITE" id="PS50228">
    <property type="entry name" value="SUEL_LECTIN"/>
    <property type="match status" value="2"/>
</dbReference>
<evidence type="ECO:0000313" key="7">
    <source>
        <dbReference type="Proteomes" id="UP000708208"/>
    </source>
</evidence>
<feature type="compositionally biased region" description="Polar residues" evidence="3">
    <location>
        <begin position="322"/>
        <end position="348"/>
    </location>
</feature>
<dbReference type="EMBL" id="CAJVCH010037204">
    <property type="protein sequence ID" value="CAG7716267.1"/>
    <property type="molecule type" value="Genomic_DNA"/>
</dbReference>
<comment type="caution">
    <text evidence="6">The sequence shown here is derived from an EMBL/GenBank/DDBJ whole genome shotgun (WGS) entry which is preliminary data.</text>
</comment>
<dbReference type="Proteomes" id="UP000708208">
    <property type="component" value="Unassembled WGS sequence"/>
</dbReference>
<reference evidence="6" key="1">
    <citation type="submission" date="2021-06" db="EMBL/GenBank/DDBJ databases">
        <authorList>
            <person name="Hodson N. C."/>
            <person name="Mongue J. A."/>
            <person name="Jaron S. K."/>
        </authorList>
    </citation>
    <scope>NUCLEOTIDE SEQUENCE</scope>
</reference>
<feature type="compositionally biased region" description="Polar residues" evidence="3">
    <location>
        <begin position="454"/>
        <end position="469"/>
    </location>
</feature>